<accession>A0A9Q3F2X2</accession>
<evidence type="ECO:0000313" key="1">
    <source>
        <dbReference type="EMBL" id="MBW0530158.1"/>
    </source>
</evidence>
<gene>
    <name evidence="1" type="ORF">O181_069873</name>
</gene>
<dbReference type="Proteomes" id="UP000765509">
    <property type="component" value="Unassembled WGS sequence"/>
</dbReference>
<name>A0A9Q3F2X2_9BASI</name>
<keyword evidence="2" id="KW-1185">Reference proteome</keyword>
<proteinExistence type="predicted"/>
<protein>
    <submittedName>
        <fullName evidence="1">Uncharacterized protein</fullName>
    </submittedName>
</protein>
<dbReference type="AlphaFoldDB" id="A0A9Q3F2X2"/>
<evidence type="ECO:0000313" key="2">
    <source>
        <dbReference type="Proteomes" id="UP000765509"/>
    </source>
</evidence>
<sequence>MWAGNTGAGLSEEEMGMTIQQKLETMCPCYEWMDQIFGSKPKVMALNELDTTIQDQIIVGSDSNKESNLEAVDGESGLSAYEQLHWHLNRSKKNILIQIT</sequence>
<dbReference type="EMBL" id="AVOT02035766">
    <property type="protein sequence ID" value="MBW0530158.1"/>
    <property type="molecule type" value="Genomic_DNA"/>
</dbReference>
<comment type="caution">
    <text evidence="1">The sequence shown here is derived from an EMBL/GenBank/DDBJ whole genome shotgun (WGS) entry which is preliminary data.</text>
</comment>
<reference evidence="1" key="1">
    <citation type="submission" date="2021-03" db="EMBL/GenBank/DDBJ databases">
        <title>Draft genome sequence of rust myrtle Austropuccinia psidii MF-1, a brazilian biotype.</title>
        <authorList>
            <person name="Quecine M.C."/>
            <person name="Pachon D.M.R."/>
            <person name="Bonatelli M.L."/>
            <person name="Correr F.H."/>
            <person name="Franceschini L.M."/>
            <person name="Leite T.F."/>
            <person name="Margarido G.R.A."/>
            <person name="Almeida C.A."/>
            <person name="Ferrarezi J.A."/>
            <person name="Labate C.A."/>
        </authorList>
    </citation>
    <scope>NUCLEOTIDE SEQUENCE</scope>
    <source>
        <strain evidence="1">MF-1</strain>
    </source>
</reference>
<dbReference type="OrthoDB" id="8015427at2759"/>
<organism evidence="1 2">
    <name type="scientific">Austropuccinia psidii MF-1</name>
    <dbReference type="NCBI Taxonomy" id="1389203"/>
    <lineage>
        <taxon>Eukaryota</taxon>
        <taxon>Fungi</taxon>
        <taxon>Dikarya</taxon>
        <taxon>Basidiomycota</taxon>
        <taxon>Pucciniomycotina</taxon>
        <taxon>Pucciniomycetes</taxon>
        <taxon>Pucciniales</taxon>
        <taxon>Sphaerophragmiaceae</taxon>
        <taxon>Austropuccinia</taxon>
    </lineage>
</organism>